<dbReference type="EMBL" id="JXJN01000392">
    <property type="status" value="NOT_ANNOTATED_CDS"/>
    <property type="molecule type" value="Genomic_DNA"/>
</dbReference>
<protein>
    <submittedName>
        <fullName evidence="2">Uncharacterized protein</fullName>
    </submittedName>
</protein>
<keyword evidence="1" id="KW-0472">Membrane</keyword>
<dbReference type="Proteomes" id="UP000092460">
    <property type="component" value="Unassembled WGS sequence"/>
</dbReference>
<organism evidence="2 3">
    <name type="scientific">Glossina palpalis gambiensis</name>
    <dbReference type="NCBI Taxonomy" id="67801"/>
    <lineage>
        <taxon>Eukaryota</taxon>
        <taxon>Metazoa</taxon>
        <taxon>Ecdysozoa</taxon>
        <taxon>Arthropoda</taxon>
        <taxon>Hexapoda</taxon>
        <taxon>Insecta</taxon>
        <taxon>Pterygota</taxon>
        <taxon>Neoptera</taxon>
        <taxon>Endopterygota</taxon>
        <taxon>Diptera</taxon>
        <taxon>Brachycera</taxon>
        <taxon>Muscomorpha</taxon>
        <taxon>Hippoboscoidea</taxon>
        <taxon>Glossinidae</taxon>
        <taxon>Glossina</taxon>
    </lineage>
</organism>
<proteinExistence type="predicted"/>
<sequence length="96" mass="10961">MSRQAHTKQTERPITNAILIVTLPLALSLLLVNMLPRMCDFVVYLFIALKDSFNISSPSFWSLHYRHCYGARIGICLLFFFFIPSLTLTLNVGLIL</sequence>
<reference evidence="3" key="1">
    <citation type="submission" date="2015-01" db="EMBL/GenBank/DDBJ databases">
        <authorList>
            <person name="Aksoy S."/>
            <person name="Warren W."/>
            <person name="Wilson R.K."/>
        </authorList>
    </citation>
    <scope>NUCLEOTIDE SEQUENCE [LARGE SCALE GENOMIC DNA]</scope>
    <source>
        <strain evidence="3">IAEA</strain>
    </source>
</reference>
<accession>A0A1B0AME2</accession>
<evidence type="ECO:0000256" key="1">
    <source>
        <dbReference type="SAM" id="Phobius"/>
    </source>
</evidence>
<evidence type="ECO:0000313" key="3">
    <source>
        <dbReference type="Proteomes" id="UP000092460"/>
    </source>
</evidence>
<keyword evidence="1" id="KW-0812">Transmembrane</keyword>
<reference evidence="2" key="2">
    <citation type="submission" date="2020-05" db="UniProtKB">
        <authorList>
            <consortium name="EnsemblMetazoa"/>
        </authorList>
    </citation>
    <scope>IDENTIFICATION</scope>
    <source>
        <strain evidence="2">IAEA</strain>
    </source>
</reference>
<feature type="transmembrane region" description="Helical" evidence="1">
    <location>
        <begin position="73"/>
        <end position="95"/>
    </location>
</feature>
<dbReference type="AlphaFoldDB" id="A0A1B0AME2"/>
<keyword evidence="3" id="KW-1185">Reference proteome</keyword>
<dbReference type="EnsemblMetazoa" id="GPPI001729-RA">
    <property type="protein sequence ID" value="GPPI001729-PA"/>
    <property type="gene ID" value="GPPI001729"/>
</dbReference>
<evidence type="ECO:0000313" key="2">
    <source>
        <dbReference type="EnsemblMetazoa" id="GPPI001729-PA"/>
    </source>
</evidence>
<keyword evidence="1" id="KW-1133">Transmembrane helix</keyword>
<dbReference type="VEuPathDB" id="VectorBase:GPPI001729"/>
<name>A0A1B0AME2_9MUSC</name>
<feature type="transmembrane region" description="Helical" evidence="1">
    <location>
        <begin position="14"/>
        <end position="35"/>
    </location>
</feature>